<name>A0ABY7LZF9_9BACT</name>
<evidence type="ECO:0008006" key="3">
    <source>
        <dbReference type="Google" id="ProtNLM"/>
    </source>
</evidence>
<proteinExistence type="predicted"/>
<gene>
    <name evidence="1" type="ORF">O3303_21235</name>
</gene>
<organism evidence="1 2">
    <name type="scientific">Hymenobacter canadensis</name>
    <dbReference type="NCBI Taxonomy" id="2999067"/>
    <lineage>
        <taxon>Bacteria</taxon>
        <taxon>Pseudomonadati</taxon>
        <taxon>Bacteroidota</taxon>
        <taxon>Cytophagia</taxon>
        <taxon>Cytophagales</taxon>
        <taxon>Hymenobacteraceae</taxon>
        <taxon>Hymenobacter</taxon>
    </lineage>
</organism>
<keyword evidence="2" id="KW-1185">Reference proteome</keyword>
<dbReference type="Proteomes" id="UP001211005">
    <property type="component" value="Plasmid unnamed2"/>
</dbReference>
<keyword evidence="1" id="KW-0614">Plasmid</keyword>
<accession>A0ABY7LZF9</accession>
<dbReference type="Gene3D" id="1.10.30.50">
    <property type="match status" value="1"/>
</dbReference>
<sequence length="338" mass="39043">MQYQVNDPSLESQWRSLILFGKNSATYKFAFAKTLLELAERETSAVTLSDLAQPFARHLIEHLQQHDKQGSAATSKFLTACRQHIAGEVSQEQLLQQTEQLGFVNVLDAFQVVNGGIIPHPFYEQHRVHGKLQLTLTDHFLRLKESFHFQILPQEAEARWRLVETAWNLKINPNLLEVQYDEAASMFFIERDLMRRVDITSVRDALNGYQKGKCFYSFQDISIVAGSAQLCTVDHFLPHLNKQAHLPANINGVWNLVLADRTTNGHKSARVPALKYLQRLYQRNEFFIESKHPLAETIINQTGATREKRRHFLQRHYQLALDYSIHQWQPIVELPGSF</sequence>
<protein>
    <recommendedName>
        <fullName evidence="3">HNH endonuclease</fullName>
    </recommendedName>
</protein>
<geneLocation type="plasmid" evidence="1 2">
    <name>unnamed2</name>
</geneLocation>
<dbReference type="EMBL" id="CP114769">
    <property type="protein sequence ID" value="WBA44333.1"/>
    <property type="molecule type" value="Genomic_DNA"/>
</dbReference>
<reference evidence="1 2" key="1">
    <citation type="submission" date="2022-12" db="EMBL/GenBank/DDBJ databases">
        <title>Hymenobacter canadensis sp. nov. isolated from lake water of the Cambridge Bay, Canada.</title>
        <authorList>
            <person name="Kim W.H."/>
            <person name="Lee Y.M."/>
        </authorList>
    </citation>
    <scope>NUCLEOTIDE SEQUENCE [LARGE SCALE GENOMIC DNA]</scope>
    <source>
        <strain evidence="1 2">PAMC 29467</strain>
        <plasmid evidence="1 2">unnamed2</plasmid>
    </source>
</reference>
<evidence type="ECO:0000313" key="2">
    <source>
        <dbReference type="Proteomes" id="UP001211005"/>
    </source>
</evidence>
<evidence type="ECO:0000313" key="1">
    <source>
        <dbReference type="EMBL" id="WBA44333.1"/>
    </source>
</evidence>
<dbReference type="RefSeq" id="WP_269562351.1">
    <property type="nucleotide sequence ID" value="NZ_CP114769.1"/>
</dbReference>